<sequence>MAPAEKKDNPAPVVPAQETSPNTEIAPPTPRRDGPTETVPDPGDIEEGRGAYRPGGFHPVYIGDVYADKYKILNKIGFGVYSTVWLVMDLTKPDDDEHKFLAFKVLSAESYSEDKPIFEREILTHLRNGDRRQLGYKYICHLVDDFEHQGPNGTHVCLVFELMGETMRSFGAWFKESRIPYPFMRRFTIQLLVALDFAHNHNVIHTDIKPDNIFVKFQDRSLIESGYLVNVPIPQQDRAEERYTPVQSIPLRRYYFGEVDCTRVAEFDIALGDWGVSSWATQHLTERIQPVALRAPEVLIEAPWDKTTDWWNLGALLLELYCAVRMFDGRVPPDGHYELKEHVAEIVDLFGPFPKALLEKGNQDLVRSIFDDEGMPKDLPPMDGPPLASEGFMPGLTQEARNQFALFLKAMMKINPAERLSTEGLLAHPWVGVRAHIM</sequence>
<evidence type="ECO:0000313" key="14">
    <source>
        <dbReference type="Proteomes" id="UP001302745"/>
    </source>
</evidence>
<evidence type="ECO:0000256" key="10">
    <source>
        <dbReference type="RuleBase" id="RU000304"/>
    </source>
</evidence>
<dbReference type="Proteomes" id="UP001302745">
    <property type="component" value="Unassembled WGS sequence"/>
</dbReference>
<evidence type="ECO:0000256" key="8">
    <source>
        <dbReference type="ARBA" id="ARBA00048679"/>
    </source>
</evidence>
<evidence type="ECO:0000256" key="3">
    <source>
        <dbReference type="ARBA" id="ARBA00022679"/>
    </source>
</evidence>
<comment type="similarity">
    <text evidence="10">Belongs to the protein kinase superfamily.</text>
</comment>
<evidence type="ECO:0000256" key="5">
    <source>
        <dbReference type="ARBA" id="ARBA00022777"/>
    </source>
</evidence>
<dbReference type="GO" id="GO:0005634">
    <property type="term" value="C:nucleus"/>
    <property type="evidence" value="ECO:0007669"/>
    <property type="project" value="TreeGrafter"/>
</dbReference>
<dbReference type="InterPro" id="IPR011009">
    <property type="entry name" value="Kinase-like_dom_sf"/>
</dbReference>
<dbReference type="EMBL" id="MU856910">
    <property type="protein sequence ID" value="KAK4154484.1"/>
    <property type="molecule type" value="Genomic_DNA"/>
</dbReference>
<dbReference type="Gene3D" id="3.30.200.20">
    <property type="entry name" value="Phosphorylase Kinase, domain 1"/>
    <property type="match status" value="1"/>
</dbReference>
<dbReference type="PANTHER" id="PTHR47634">
    <property type="entry name" value="PROTEIN KINASE DOMAIN-CONTAINING PROTEIN-RELATED"/>
    <property type="match status" value="1"/>
</dbReference>
<accession>A0AAN6VNA5</accession>
<evidence type="ECO:0000256" key="7">
    <source>
        <dbReference type="ARBA" id="ARBA00047899"/>
    </source>
</evidence>
<keyword evidence="5" id="KW-0418">Kinase</keyword>
<evidence type="ECO:0000256" key="6">
    <source>
        <dbReference type="ARBA" id="ARBA00022840"/>
    </source>
</evidence>
<keyword evidence="4 9" id="KW-0547">Nucleotide-binding</keyword>
<keyword evidence="3" id="KW-0808">Transferase</keyword>
<comment type="caution">
    <text evidence="13">The sequence shown here is derived from an EMBL/GenBank/DDBJ whole genome shotgun (WGS) entry which is preliminary data.</text>
</comment>
<keyword evidence="14" id="KW-1185">Reference proteome</keyword>
<comment type="catalytic activity">
    <reaction evidence="7">
        <text>L-threonyl-[protein] + ATP = O-phospho-L-threonyl-[protein] + ADP + H(+)</text>
        <dbReference type="Rhea" id="RHEA:46608"/>
        <dbReference type="Rhea" id="RHEA-COMP:11060"/>
        <dbReference type="Rhea" id="RHEA-COMP:11605"/>
        <dbReference type="ChEBI" id="CHEBI:15378"/>
        <dbReference type="ChEBI" id="CHEBI:30013"/>
        <dbReference type="ChEBI" id="CHEBI:30616"/>
        <dbReference type="ChEBI" id="CHEBI:61977"/>
        <dbReference type="ChEBI" id="CHEBI:456216"/>
        <dbReference type="EC" id="2.7.11.1"/>
    </reaction>
</comment>
<protein>
    <recommendedName>
        <fullName evidence="1">non-specific serine/threonine protein kinase</fullName>
        <ecNumber evidence="1">2.7.11.1</ecNumber>
    </recommendedName>
</protein>
<dbReference type="GO" id="GO:0050684">
    <property type="term" value="P:regulation of mRNA processing"/>
    <property type="evidence" value="ECO:0007669"/>
    <property type="project" value="TreeGrafter"/>
</dbReference>
<feature type="domain" description="Protein kinase" evidence="12">
    <location>
        <begin position="70"/>
        <end position="431"/>
    </location>
</feature>
<proteinExistence type="inferred from homology"/>
<reference evidence="13" key="2">
    <citation type="submission" date="2023-05" db="EMBL/GenBank/DDBJ databases">
        <authorList>
            <consortium name="Lawrence Berkeley National Laboratory"/>
            <person name="Steindorff A."/>
            <person name="Hensen N."/>
            <person name="Bonometti L."/>
            <person name="Westerberg I."/>
            <person name="Brannstrom I.O."/>
            <person name="Guillou S."/>
            <person name="Cros-Aarteil S."/>
            <person name="Calhoun S."/>
            <person name="Haridas S."/>
            <person name="Kuo A."/>
            <person name="Mondo S."/>
            <person name="Pangilinan J."/>
            <person name="Riley R."/>
            <person name="Labutti K."/>
            <person name="Andreopoulos B."/>
            <person name="Lipzen A."/>
            <person name="Chen C."/>
            <person name="Yanf M."/>
            <person name="Daum C."/>
            <person name="Ng V."/>
            <person name="Clum A."/>
            <person name="Ohm R."/>
            <person name="Martin F."/>
            <person name="Silar P."/>
            <person name="Natvig D."/>
            <person name="Lalanne C."/>
            <person name="Gautier V."/>
            <person name="Ament-Velasquez S.L."/>
            <person name="Kruys A."/>
            <person name="Hutchinson M.I."/>
            <person name="Powell A.J."/>
            <person name="Barry K."/>
            <person name="Miller A.N."/>
            <person name="Grigoriev I.V."/>
            <person name="Debuchy R."/>
            <person name="Gladieux P."/>
            <person name="Thoren M.H."/>
            <person name="Johannesson H."/>
        </authorList>
    </citation>
    <scope>NUCLEOTIDE SEQUENCE</scope>
    <source>
        <strain evidence="13">CBS 538.74</strain>
    </source>
</reference>
<dbReference type="GO" id="GO:0005524">
    <property type="term" value="F:ATP binding"/>
    <property type="evidence" value="ECO:0007669"/>
    <property type="project" value="UniProtKB-UniRule"/>
</dbReference>
<reference evidence="13" key="1">
    <citation type="journal article" date="2023" name="Mol. Phylogenet. Evol.">
        <title>Genome-scale phylogeny and comparative genomics of the fungal order Sordariales.</title>
        <authorList>
            <person name="Hensen N."/>
            <person name="Bonometti L."/>
            <person name="Westerberg I."/>
            <person name="Brannstrom I.O."/>
            <person name="Guillou S."/>
            <person name="Cros-Aarteil S."/>
            <person name="Calhoun S."/>
            <person name="Haridas S."/>
            <person name="Kuo A."/>
            <person name="Mondo S."/>
            <person name="Pangilinan J."/>
            <person name="Riley R."/>
            <person name="LaButti K."/>
            <person name="Andreopoulos B."/>
            <person name="Lipzen A."/>
            <person name="Chen C."/>
            <person name="Yan M."/>
            <person name="Daum C."/>
            <person name="Ng V."/>
            <person name="Clum A."/>
            <person name="Steindorff A."/>
            <person name="Ohm R.A."/>
            <person name="Martin F."/>
            <person name="Silar P."/>
            <person name="Natvig D.O."/>
            <person name="Lalanne C."/>
            <person name="Gautier V."/>
            <person name="Ament-Velasquez S.L."/>
            <person name="Kruys A."/>
            <person name="Hutchinson M.I."/>
            <person name="Powell A.J."/>
            <person name="Barry K."/>
            <person name="Miller A.N."/>
            <person name="Grigoriev I.V."/>
            <person name="Debuchy R."/>
            <person name="Gladieux P."/>
            <person name="Hiltunen Thoren M."/>
            <person name="Johannesson H."/>
        </authorList>
    </citation>
    <scope>NUCLEOTIDE SEQUENCE</scope>
    <source>
        <strain evidence="13">CBS 538.74</strain>
    </source>
</reference>
<feature type="region of interest" description="Disordered" evidence="11">
    <location>
        <begin position="1"/>
        <end position="52"/>
    </location>
</feature>
<evidence type="ECO:0000256" key="2">
    <source>
        <dbReference type="ARBA" id="ARBA00022527"/>
    </source>
</evidence>
<keyword evidence="6 9" id="KW-0067">ATP-binding</keyword>
<dbReference type="EC" id="2.7.11.1" evidence="1"/>
<dbReference type="SUPFAM" id="SSF56112">
    <property type="entry name" value="Protein kinase-like (PK-like)"/>
    <property type="match status" value="1"/>
</dbReference>
<dbReference type="InterPro" id="IPR051334">
    <property type="entry name" value="SRPK"/>
</dbReference>
<evidence type="ECO:0000259" key="12">
    <source>
        <dbReference type="PROSITE" id="PS50011"/>
    </source>
</evidence>
<comment type="catalytic activity">
    <reaction evidence="8">
        <text>L-seryl-[protein] + ATP = O-phospho-L-seryl-[protein] + ADP + H(+)</text>
        <dbReference type="Rhea" id="RHEA:17989"/>
        <dbReference type="Rhea" id="RHEA-COMP:9863"/>
        <dbReference type="Rhea" id="RHEA-COMP:11604"/>
        <dbReference type="ChEBI" id="CHEBI:15378"/>
        <dbReference type="ChEBI" id="CHEBI:29999"/>
        <dbReference type="ChEBI" id="CHEBI:30616"/>
        <dbReference type="ChEBI" id="CHEBI:83421"/>
        <dbReference type="ChEBI" id="CHEBI:456216"/>
        <dbReference type="EC" id="2.7.11.1"/>
    </reaction>
</comment>
<dbReference type="PROSITE" id="PS00107">
    <property type="entry name" value="PROTEIN_KINASE_ATP"/>
    <property type="match status" value="1"/>
</dbReference>
<dbReference type="GO" id="GO:0005737">
    <property type="term" value="C:cytoplasm"/>
    <property type="evidence" value="ECO:0007669"/>
    <property type="project" value="TreeGrafter"/>
</dbReference>
<organism evidence="13 14">
    <name type="scientific">Chaetomidium leptoderma</name>
    <dbReference type="NCBI Taxonomy" id="669021"/>
    <lineage>
        <taxon>Eukaryota</taxon>
        <taxon>Fungi</taxon>
        <taxon>Dikarya</taxon>
        <taxon>Ascomycota</taxon>
        <taxon>Pezizomycotina</taxon>
        <taxon>Sordariomycetes</taxon>
        <taxon>Sordariomycetidae</taxon>
        <taxon>Sordariales</taxon>
        <taxon>Chaetomiaceae</taxon>
        <taxon>Chaetomidium</taxon>
    </lineage>
</organism>
<evidence type="ECO:0000256" key="4">
    <source>
        <dbReference type="ARBA" id="ARBA00022741"/>
    </source>
</evidence>
<dbReference type="PROSITE" id="PS00108">
    <property type="entry name" value="PROTEIN_KINASE_ST"/>
    <property type="match status" value="1"/>
</dbReference>
<dbReference type="AlphaFoldDB" id="A0AAN6VNA5"/>
<evidence type="ECO:0000313" key="13">
    <source>
        <dbReference type="EMBL" id="KAK4154484.1"/>
    </source>
</evidence>
<dbReference type="GO" id="GO:0000245">
    <property type="term" value="P:spliceosomal complex assembly"/>
    <property type="evidence" value="ECO:0007669"/>
    <property type="project" value="TreeGrafter"/>
</dbReference>
<feature type="binding site" evidence="9">
    <location>
        <position position="104"/>
    </location>
    <ligand>
        <name>ATP</name>
        <dbReference type="ChEBI" id="CHEBI:30616"/>
    </ligand>
</feature>
<dbReference type="Gene3D" id="1.10.510.10">
    <property type="entry name" value="Transferase(Phosphotransferase) domain 1"/>
    <property type="match status" value="1"/>
</dbReference>
<dbReference type="InterPro" id="IPR008271">
    <property type="entry name" value="Ser/Thr_kinase_AS"/>
</dbReference>
<evidence type="ECO:0000256" key="1">
    <source>
        <dbReference type="ARBA" id="ARBA00012513"/>
    </source>
</evidence>
<evidence type="ECO:0000256" key="9">
    <source>
        <dbReference type="PROSITE-ProRule" id="PRU10141"/>
    </source>
</evidence>
<keyword evidence="2 10" id="KW-0723">Serine/threonine-protein kinase</keyword>
<dbReference type="InterPro" id="IPR017441">
    <property type="entry name" value="Protein_kinase_ATP_BS"/>
</dbReference>
<dbReference type="Pfam" id="PF00069">
    <property type="entry name" value="Pkinase"/>
    <property type="match status" value="2"/>
</dbReference>
<dbReference type="SMART" id="SM00220">
    <property type="entry name" value="S_TKc"/>
    <property type="match status" value="1"/>
</dbReference>
<dbReference type="PANTHER" id="PTHR47634:SF9">
    <property type="entry name" value="PROTEIN KINASE DOMAIN-CONTAINING PROTEIN-RELATED"/>
    <property type="match status" value="1"/>
</dbReference>
<dbReference type="GO" id="GO:0004674">
    <property type="term" value="F:protein serine/threonine kinase activity"/>
    <property type="evidence" value="ECO:0007669"/>
    <property type="project" value="UniProtKB-KW"/>
</dbReference>
<dbReference type="InterPro" id="IPR000719">
    <property type="entry name" value="Prot_kinase_dom"/>
</dbReference>
<dbReference type="CDD" id="cd05118">
    <property type="entry name" value="STKc_CMGC"/>
    <property type="match status" value="1"/>
</dbReference>
<name>A0AAN6VNA5_9PEZI</name>
<evidence type="ECO:0000256" key="11">
    <source>
        <dbReference type="SAM" id="MobiDB-lite"/>
    </source>
</evidence>
<gene>
    <name evidence="13" type="ORF">C8A00DRAFT_14370</name>
</gene>
<dbReference type="PROSITE" id="PS50011">
    <property type="entry name" value="PROTEIN_KINASE_DOM"/>
    <property type="match status" value="1"/>
</dbReference>